<comment type="caution">
    <text evidence="1">The sequence shown here is derived from an EMBL/GenBank/DDBJ whole genome shotgun (WGS) entry which is preliminary data.</text>
</comment>
<sequence>MTEIVYCLSAWARGHLKDGPDGLNKWFARSRIDRDISRSMMKYLNRRAGGPDLLCSKVIAAMPLKSQKILDGHPSSPLDLLVLPRGWWYIRDDVDIKDNAGLEGTRVYAGLSVASAGGRSRSKSHFSNSNWDLNSMSDDAIYQLGAHVFFAARDDVIMNHKLVDIFRNNCHDNEDVDDSQSDPGAVVILLEALIMTYLGQFLDGLNLPNFSLQSLNSAWSVQQADINCIFSLIPPPLRKCVDCGLGHADGATQMVCLYKMTAGRQLEEFFRCGQCDRYIFRTGVPRTDHLERYLAIKDRACIGCGMTQADGAKEWRYSSAAQRGDKMRCSRCHYAANRPINVRVTGRLMAIEYRVYIDCGKTQATSVMCWYAEFSNINQLGTTDLVITTLSPKHNTMTK</sequence>
<proteinExistence type="predicted"/>
<reference evidence="1 2" key="1">
    <citation type="submission" date="2024-02" db="EMBL/GenBank/DDBJ databases">
        <title>First draft genome assembly of two strains of Seiridium cardinale.</title>
        <authorList>
            <person name="Emiliani G."/>
            <person name="Scali E."/>
        </authorList>
    </citation>
    <scope>NUCLEOTIDE SEQUENCE [LARGE SCALE GENOMIC DNA]</scope>
    <source>
        <strain evidence="1 2">BM-138-000479</strain>
    </source>
</reference>
<accession>A0ABR2Y679</accession>
<protein>
    <submittedName>
        <fullName evidence="1">GATA-type domain-containing protein</fullName>
    </submittedName>
</protein>
<gene>
    <name evidence="1" type="ORF">SCAR479_01664</name>
</gene>
<organism evidence="1 2">
    <name type="scientific">Seiridium cardinale</name>
    <dbReference type="NCBI Taxonomy" id="138064"/>
    <lineage>
        <taxon>Eukaryota</taxon>
        <taxon>Fungi</taxon>
        <taxon>Dikarya</taxon>
        <taxon>Ascomycota</taxon>
        <taxon>Pezizomycotina</taxon>
        <taxon>Sordariomycetes</taxon>
        <taxon>Xylariomycetidae</taxon>
        <taxon>Amphisphaeriales</taxon>
        <taxon>Sporocadaceae</taxon>
        <taxon>Seiridium</taxon>
    </lineage>
</organism>
<dbReference type="Proteomes" id="UP001465668">
    <property type="component" value="Unassembled WGS sequence"/>
</dbReference>
<evidence type="ECO:0000313" key="2">
    <source>
        <dbReference type="Proteomes" id="UP001465668"/>
    </source>
</evidence>
<name>A0ABR2Y679_9PEZI</name>
<keyword evidence="2" id="KW-1185">Reference proteome</keyword>
<evidence type="ECO:0000313" key="1">
    <source>
        <dbReference type="EMBL" id="KAK9781793.1"/>
    </source>
</evidence>
<dbReference type="EMBL" id="JARVKM010000003">
    <property type="protein sequence ID" value="KAK9781793.1"/>
    <property type="molecule type" value="Genomic_DNA"/>
</dbReference>